<evidence type="ECO:0000313" key="2">
    <source>
        <dbReference type="Proteomes" id="UP000007519"/>
    </source>
</evidence>
<dbReference type="RefSeq" id="WP_014373220.1">
    <property type="nucleotide sequence ID" value="NC_016940.1"/>
</dbReference>
<accession>H6L671</accession>
<dbReference type="Gene3D" id="3.40.50.12780">
    <property type="entry name" value="N-terminal domain of ligase-like"/>
    <property type="match status" value="1"/>
</dbReference>
<dbReference type="SUPFAM" id="SSF56801">
    <property type="entry name" value="Acetyl-CoA synthetase-like"/>
    <property type="match status" value="1"/>
</dbReference>
<evidence type="ECO:0000313" key="1">
    <source>
        <dbReference type="EMBL" id="AFC22972.1"/>
    </source>
</evidence>
<dbReference type="eggNOG" id="COG1541">
    <property type="taxonomic scope" value="Bacteria"/>
</dbReference>
<dbReference type="EMBL" id="CP002831">
    <property type="protein sequence ID" value="AFC22972.1"/>
    <property type="molecule type" value="Genomic_DNA"/>
</dbReference>
<dbReference type="AlphaFoldDB" id="H6L671"/>
<protein>
    <submittedName>
        <fullName evidence="1">Acyl protein synthase/acyl-CoA reductase-like protein</fullName>
    </submittedName>
</protein>
<gene>
    <name evidence="1" type="ordered locus">SGRA_0233</name>
</gene>
<proteinExistence type="predicted"/>
<dbReference type="STRING" id="984262.SGRA_0233"/>
<name>H6L671_SAPGL</name>
<dbReference type="KEGG" id="sgn:SGRA_0233"/>
<reference evidence="1 2" key="1">
    <citation type="journal article" date="2012" name="Stand. Genomic Sci.">
        <title>Complete genome sequencing and analysis of Saprospira grandis str. Lewin, a predatory marine bacterium.</title>
        <authorList>
            <person name="Saw J.H."/>
            <person name="Yuryev A."/>
            <person name="Kanbe M."/>
            <person name="Hou S."/>
            <person name="Young A.G."/>
            <person name="Aizawa S."/>
            <person name="Alam M."/>
        </authorList>
    </citation>
    <scope>NUCLEOTIDE SEQUENCE [LARGE SCALE GENOMIC DNA]</scope>
    <source>
        <strain evidence="1 2">Lewin</strain>
    </source>
</reference>
<dbReference type="Proteomes" id="UP000007519">
    <property type="component" value="Chromosome"/>
</dbReference>
<organism evidence="1 2">
    <name type="scientific">Saprospira grandis (strain Lewin)</name>
    <dbReference type="NCBI Taxonomy" id="984262"/>
    <lineage>
        <taxon>Bacteria</taxon>
        <taxon>Pseudomonadati</taxon>
        <taxon>Bacteroidota</taxon>
        <taxon>Saprospiria</taxon>
        <taxon>Saprospirales</taxon>
        <taxon>Saprospiraceae</taxon>
        <taxon>Saprospira</taxon>
    </lineage>
</organism>
<keyword evidence="2" id="KW-1185">Reference proteome</keyword>
<dbReference type="HOGENOM" id="CLU_043257_0_0_10"/>
<sequence length="335" mass="38079">MSSADAWREELWTAIGQMQAPDLPEVALAVFRYQYTHNLIYRQWVDLLGRKPQNVKQLEDIPFLPISLFKTQRIAAGDWAEEEVFSSSGTTGQQRSQHFVRELSRYEEQSVRCFEEQYGPLSDYRILALLPSYLERQGSSLIYMIEHFLKQAKRGSGFYLYNIEELRRQMQAAKAAGEKVLLWGVSFALLDFAEAGGFPLGPQDIVLETGGMKGRRKEILREELHAILGQAFGVKQIHSEYGMTELLSQAYSLGQGIFSPPAQMGIYIREHSDPLHIYREPQRNGAVNIVDLANLDSCAFMATDDLGRKYADGRFEVLGRLDQSDLRGCNLLVEL</sequence>
<dbReference type="OrthoDB" id="182577at2"/>
<dbReference type="InterPro" id="IPR042099">
    <property type="entry name" value="ANL_N_sf"/>
</dbReference>